<comment type="caution">
    <text evidence="8">The sequence shown here is derived from an EMBL/GenBank/DDBJ whole genome shotgun (WGS) entry which is preliminary data.</text>
</comment>
<dbReference type="CDD" id="cd00082">
    <property type="entry name" value="HisKA"/>
    <property type="match status" value="1"/>
</dbReference>
<evidence type="ECO:0000256" key="3">
    <source>
        <dbReference type="ARBA" id="ARBA00022553"/>
    </source>
</evidence>
<evidence type="ECO:0000256" key="4">
    <source>
        <dbReference type="ARBA" id="ARBA00022679"/>
    </source>
</evidence>
<dbReference type="InterPro" id="IPR005467">
    <property type="entry name" value="His_kinase_dom"/>
</dbReference>
<dbReference type="InterPro" id="IPR050736">
    <property type="entry name" value="Sensor_HK_Regulatory"/>
</dbReference>
<dbReference type="EC" id="2.7.13.3" evidence="2"/>
<dbReference type="Gene3D" id="3.30.565.10">
    <property type="entry name" value="Histidine kinase-like ATPase, C-terminal domain"/>
    <property type="match status" value="1"/>
</dbReference>
<keyword evidence="3" id="KW-0597">Phosphoprotein</keyword>
<dbReference type="SMART" id="SM00388">
    <property type="entry name" value="HisKA"/>
    <property type="match status" value="1"/>
</dbReference>
<reference evidence="8 9" key="1">
    <citation type="submission" date="2024-03" db="EMBL/GenBank/DDBJ databases">
        <title>Human intestinal bacterial collection.</title>
        <authorList>
            <person name="Pauvert C."/>
            <person name="Hitch T.C.A."/>
            <person name="Clavel T."/>
        </authorList>
    </citation>
    <scope>NUCLEOTIDE SEQUENCE [LARGE SCALE GENOMIC DNA]</scope>
    <source>
        <strain evidence="8 9">CLA-SR-H021</strain>
    </source>
</reference>
<dbReference type="PANTHER" id="PTHR43711:SF1">
    <property type="entry name" value="HISTIDINE KINASE 1"/>
    <property type="match status" value="1"/>
</dbReference>
<comment type="catalytic activity">
    <reaction evidence="1">
        <text>ATP + protein L-histidine = ADP + protein N-phospho-L-histidine.</text>
        <dbReference type="EC" id="2.7.13.3"/>
    </reaction>
</comment>
<dbReference type="InterPro" id="IPR003661">
    <property type="entry name" value="HisK_dim/P_dom"/>
</dbReference>
<evidence type="ECO:0000256" key="1">
    <source>
        <dbReference type="ARBA" id="ARBA00000085"/>
    </source>
</evidence>
<evidence type="ECO:0000313" key="9">
    <source>
        <dbReference type="Proteomes" id="UP001454086"/>
    </source>
</evidence>
<dbReference type="Proteomes" id="UP001454086">
    <property type="component" value="Unassembled WGS sequence"/>
</dbReference>
<dbReference type="InterPro" id="IPR004358">
    <property type="entry name" value="Sig_transdc_His_kin-like_C"/>
</dbReference>
<dbReference type="InterPro" id="IPR036890">
    <property type="entry name" value="HATPase_C_sf"/>
</dbReference>
<dbReference type="EMBL" id="JBBMFM010000043">
    <property type="protein sequence ID" value="MEQ2425843.1"/>
    <property type="molecule type" value="Genomic_DNA"/>
</dbReference>
<evidence type="ECO:0000313" key="8">
    <source>
        <dbReference type="EMBL" id="MEQ2425843.1"/>
    </source>
</evidence>
<dbReference type="CDD" id="cd00075">
    <property type="entry name" value="HATPase"/>
    <property type="match status" value="1"/>
</dbReference>
<dbReference type="Pfam" id="PF00512">
    <property type="entry name" value="HisKA"/>
    <property type="match status" value="1"/>
</dbReference>
<keyword evidence="9" id="KW-1185">Reference proteome</keyword>
<dbReference type="InterPro" id="IPR036097">
    <property type="entry name" value="HisK_dim/P_sf"/>
</dbReference>
<dbReference type="Pfam" id="PF02518">
    <property type="entry name" value="HATPase_c"/>
    <property type="match status" value="1"/>
</dbReference>
<dbReference type="PROSITE" id="PS50109">
    <property type="entry name" value="HIS_KIN"/>
    <property type="match status" value="1"/>
</dbReference>
<organism evidence="8 9">
    <name type="scientific">Enterocloster hominis</name>
    <name type="common">ex Hitch et al. 2024</name>
    <dbReference type="NCBI Taxonomy" id="1917870"/>
    <lineage>
        <taxon>Bacteria</taxon>
        <taxon>Bacillati</taxon>
        <taxon>Bacillota</taxon>
        <taxon>Clostridia</taxon>
        <taxon>Lachnospirales</taxon>
        <taxon>Lachnospiraceae</taxon>
        <taxon>Enterocloster</taxon>
    </lineage>
</organism>
<protein>
    <recommendedName>
        <fullName evidence="2">histidine kinase</fullName>
        <ecNumber evidence="2">2.7.13.3</ecNumber>
    </recommendedName>
</protein>
<keyword evidence="4" id="KW-0808">Transferase</keyword>
<dbReference type="InterPro" id="IPR011623">
    <property type="entry name" value="7TMR_DISM_rcpt_extracell_dom1"/>
</dbReference>
<dbReference type="PANTHER" id="PTHR43711">
    <property type="entry name" value="TWO-COMPONENT HISTIDINE KINASE"/>
    <property type="match status" value="1"/>
</dbReference>
<name>A0ABV1D610_9FIRM</name>
<evidence type="ECO:0000256" key="5">
    <source>
        <dbReference type="ARBA" id="ARBA00022777"/>
    </source>
</evidence>
<keyword evidence="5 8" id="KW-0418">Kinase</keyword>
<accession>A0ABV1D610</accession>
<evidence type="ECO:0000259" key="7">
    <source>
        <dbReference type="PROSITE" id="PS50109"/>
    </source>
</evidence>
<evidence type="ECO:0000256" key="6">
    <source>
        <dbReference type="ARBA" id="ARBA00023012"/>
    </source>
</evidence>
<evidence type="ECO:0000256" key="2">
    <source>
        <dbReference type="ARBA" id="ARBA00012438"/>
    </source>
</evidence>
<dbReference type="InterPro" id="IPR003594">
    <property type="entry name" value="HATPase_dom"/>
</dbReference>
<dbReference type="SUPFAM" id="SSF47384">
    <property type="entry name" value="Homodimeric domain of signal transducing histidine kinase"/>
    <property type="match status" value="1"/>
</dbReference>
<feature type="domain" description="Histidine kinase" evidence="7">
    <location>
        <begin position="443"/>
        <end position="652"/>
    </location>
</feature>
<dbReference type="Gene3D" id="1.10.287.130">
    <property type="match status" value="1"/>
</dbReference>
<sequence length="667" mass="73576">MGTGEMNQGRRILFIILPLIVLASLSLWYLRNFYRMEFVQMTGVEPENGIYDLTGMDFSDGFVRLQGELTYIPGVVTPEEYAAREDEAIQARPQDMPAATSRMVIKVPDNDVYMMECSSIDYAYRAYVNGELRFQAGVPADDAKDFVPGYSEMQLEVRPENGVIEFVQQGANFVHRTGGGHSGVYFGKPEIIRRFTALTVLTEAIKVGLFAALFFVHLLLFVVQGSYRANLYFSLLCLAWTVRNGLTGTKVFYALFPAIPWQAAYRVEHLTLPAAFILLILLARRVFPGIAQKWFVRAAGVLAAIFAVVCLAADTVLLSWVQLYYNGIYAAAVIYLYARFLMKLPGMARKGNLRTEQAISLAGFVFFLYAGVHDQLYHMDVPLPLDFAMTDAAMMIFSFFQMTAMFYGTMQEAALAHQRERQAETEKEMLAEMNRLKSSFYTDMSHEMKTPLTVIAVNAQFAAQNIRAGMVDEETVMDLNAISAEARRLAQMVTGLVGIGRMQGAKDGLLSLTSLLTGTSRIYQSLFARKNNTLAVEAPGDLPLVEGNADQLIQVLINLLSNANRHTAGGSVTIRAKALGNKVMVSVTDNGEGIQPSLLPHVFERFCHGETGGSGLGLPICRTIIEEHGGRIGIESEEGRGTRVWFTLPVKEGLGHEGDGDNPVGGG</sequence>
<dbReference type="PRINTS" id="PR00344">
    <property type="entry name" value="BCTRLSENSOR"/>
</dbReference>
<proteinExistence type="predicted"/>
<dbReference type="RefSeq" id="WP_008717260.1">
    <property type="nucleotide sequence ID" value="NZ_JBBMFM010000043.1"/>
</dbReference>
<keyword evidence="6" id="KW-0902">Two-component regulatory system</keyword>
<dbReference type="Pfam" id="PF07695">
    <property type="entry name" value="7TMR-DISM_7TM"/>
    <property type="match status" value="1"/>
</dbReference>
<gene>
    <name evidence="8" type="ORF">WMQ36_12755</name>
</gene>
<dbReference type="GO" id="GO:0016301">
    <property type="term" value="F:kinase activity"/>
    <property type="evidence" value="ECO:0007669"/>
    <property type="project" value="UniProtKB-KW"/>
</dbReference>
<dbReference type="SMART" id="SM00387">
    <property type="entry name" value="HATPase_c"/>
    <property type="match status" value="1"/>
</dbReference>
<dbReference type="SUPFAM" id="SSF55874">
    <property type="entry name" value="ATPase domain of HSP90 chaperone/DNA topoisomerase II/histidine kinase"/>
    <property type="match status" value="1"/>
</dbReference>